<proteinExistence type="predicted"/>
<evidence type="ECO:0000256" key="1">
    <source>
        <dbReference type="SAM" id="Phobius"/>
    </source>
</evidence>
<dbReference type="Proteomes" id="UP001472866">
    <property type="component" value="Chromosome 07"/>
</dbReference>
<name>A0AAX4PB03_9CHLO</name>
<keyword evidence="1" id="KW-0472">Membrane</keyword>
<feature type="transmembrane region" description="Helical" evidence="1">
    <location>
        <begin position="26"/>
        <end position="50"/>
    </location>
</feature>
<keyword evidence="1" id="KW-0812">Transmembrane</keyword>
<organism evidence="2 3">
    <name type="scientific">Chloropicon roscoffensis</name>
    <dbReference type="NCBI Taxonomy" id="1461544"/>
    <lineage>
        <taxon>Eukaryota</taxon>
        <taxon>Viridiplantae</taxon>
        <taxon>Chlorophyta</taxon>
        <taxon>Chloropicophyceae</taxon>
        <taxon>Chloropicales</taxon>
        <taxon>Chloropicaceae</taxon>
        <taxon>Chloropicon</taxon>
    </lineage>
</organism>
<dbReference type="AlphaFoldDB" id="A0AAX4PB03"/>
<reference evidence="2 3" key="1">
    <citation type="submission" date="2024-03" db="EMBL/GenBank/DDBJ databases">
        <title>Complete genome sequence of the green alga Chloropicon roscoffensis RCC1871.</title>
        <authorList>
            <person name="Lemieux C."/>
            <person name="Pombert J.-F."/>
            <person name="Otis C."/>
            <person name="Turmel M."/>
        </authorList>
    </citation>
    <scope>NUCLEOTIDE SEQUENCE [LARGE SCALE GENOMIC DNA]</scope>
    <source>
        <strain evidence="2 3">RCC1871</strain>
    </source>
</reference>
<evidence type="ECO:0000313" key="2">
    <source>
        <dbReference type="EMBL" id="WZN63114.1"/>
    </source>
</evidence>
<feature type="transmembrane region" description="Helical" evidence="1">
    <location>
        <begin position="77"/>
        <end position="94"/>
    </location>
</feature>
<evidence type="ECO:0000313" key="3">
    <source>
        <dbReference type="Proteomes" id="UP001472866"/>
    </source>
</evidence>
<keyword evidence="1" id="KW-1133">Transmembrane helix</keyword>
<keyword evidence="3" id="KW-1185">Reference proteome</keyword>
<sequence length="116" mass="12492">MARVIQTRRAAAASAAANGMSPKKKLLLKALAILLGVLLIVSGCGLLVLMDVEEKKNALTNSAFGTFWLSINKGNPILQPMVFNFSFLGLFMIYQQFHPRGVGSRPTATSAGKKKK</sequence>
<accession>A0AAX4PB03</accession>
<protein>
    <submittedName>
        <fullName evidence="2">Uncharacterized protein</fullName>
    </submittedName>
</protein>
<gene>
    <name evidence="2" type="ORF">HKI87_07g46590</name>
</gene>
<dbReference type="EMBL" id="CP151507">
    <property type="protein sequence ID" value="WZN63114.1"/>
    <property type="molecule type" value="Genomic_DNA"/>
</dbReference>